<reference evidence="3" key="1">
    <citation type="submission" date="2015-09" db="EMBL/GenBank/DDBJ databases">
        <title>De novo assembly of Pectinophora gossypiella (Pink Bollworm) gut transcriptome.</title>
        <authorList>
            <person name="Tassone E.E."/>
        </authorList>
    </citation>
    <scope>NUCLEOTIDE SEQUENCE</scope>
</reference>
<organism evidence="3">
    <name type="scientific">Pectinophora gossypiella</name>
    <name type="common">Cotton pink bollworm</name>
    <name type="synonym">Depressaria gossypiella</name>
    <dbReference type="NCBI Taxonomy" id="13191"/>
    <lineage>
        <taxon>Eukaryota</taxon>
        <taxon>Metazoa</taxon>
        <taxon>Ecdysozoa</taxon>
        <taxon>Arthropoda</taxon>
        <taxon>Hexapoda</taxon>
        <taxon>Insecta</taxon>
        <taxon>Pterygota</taxon>
        <taxon>Neoptera</taxon>
        <taxon>Endopterygota</taxon>
        <taxon>Lepidoptera</taxon>
        <taxon>Glossata</taxon>
        <taxon>Ditrysia</taxon>
        <taxon>Gelechioidea</taxon>
        <taxon>Gelechiidae</taxon>
        <taxon>Apatetrinae</taxon>
        <taxon>Pectinophora</taxon>
    </lineage>
</organism>
<gene>
    <name evidence="3" type="ORF">g.14982</name>
</gene>
<dbReference type="InterPro" id="IPR057373">
    <property type="entry name" value="ZNFX1"/>
</dbReference>
<name>A0A1E1VYD4_PECGO</name>
<feature type="region of interest" description="Disordered" evidence="1">
    <location>
        <begin position="1"/>
        <end position="22"/>
    </location>
</feature>
<dbReference type="EMBL" id="GDQN01011319">
    <property type="protein sequence ID" value="JAT79735.1"/>
    <property type="molecule type" value="Transcribed_RNA"/>
</dbReference>
<dbReference type="Pfam" id="PF25396">
    <property type="entry name" value="ZNFX1"/>
    <property type="match status" value="1"/>
</dbReference>
<dbReference type="OrthoDB" id="2423195at2759"/>
<feature type="domain" description="ZNFX1" evidence="2">
    <location>
        <begin position="362"/>
        <end position="466"/>
    </location>
</feature>
<sequence length="504" mass="58401">VYGRVAGNHNQAGPAPNNQHRDYLRQPGEEARQGLVWLRVPQGGQRQCVQGFNGHDGRRQGYSPRQNQGRHNNQNRYFNLFDAVQENRHENRQQNRNKGCMGFRTLEEMAQSDINDIITKIGENKSSFMNLLESTIDKDDIYVLVVAVISKICQSPFDELKSKLLLDICNSRFMKNLGNYLIELPYTDTKQKNNLYWNNQQAFWMNYVTFCDCIINVSPSTALQKLRPLIEGASKCCLEGLNEKHGFSLSEEQIRELDQLRTRLTTCEKEDSEKTATAAPKKGINVDSEALDPPKDFRVLSVVPTLEDLLEQRPFVRPNIVDGSYSDVEHYLDVQFRLLREDYIGPLREGIGQLIERPNEKKYDHIRVYRNVKFFEPYVSGDKIGAVIQFDENTMKRNRYTNWAHNKRLIYGSLLLFTKDNCRSFITGTILDRDVTLLSKGKVPVSILNEEADNIYNNSYTMIESEIYFEPYYHVLKALQDPKFPENLAMQKYIVQVDVSYFII</sequence>
<dbReference type="AlphaFoldDB" id="A0A1E1VYD4"/>
<evidence type="ECO:0000256" key="1">
    <source>
        <dbReference type="SAM" id="MobiDB-lite"/>
    </source>
</evidence>
<accession>A0A1E1VYD4</accession>
<evidence type="ECO:0000313" key="3">
    <source>
        <dbReference type="EMBL" id="JAT79735.1"/>
    </source>
</evidence>
<feature type="region of interest" description="Disordered" evidence="1">
    <location>
        <begin position="47"/>
        <end position="73"/>
    </location>
</feature>
<proteinExistence type="predicted"/>
<protein>
    <recommendedName>
        <fullName evidence="2">ZNFX1 domain-containing protein</fullName>
    </recommendedName>
</protein>
<evidence type="ECO:0000259" key="2">
    <source>
        <dbReference type="Pfam" id="PF25396"/>
    </source>
</evidence>
<feature type="non-terminal residue" evidence="3">
    <location>
        <position position="1"/>
    </location>
</feature>